<feature type="compositionally biased region" description="Low complexity" evidence="1">
    <location>
        <begin position="390"/>
        <end position="406"/>
    </location>
</feature>
<comment type="caution">
    <text evidence="3">The sequence shown here is derived from an EMBL/GenBank/DDBJ whole genome shotgun (WGS) entry which is preliminary data.</text>
</comment>
<name>A0A316GF54_9GAMM</name>
<feature type="region of interest" description="Disordered" evidence="1">
    <location>
        <begin position="361"/>
        <end position="424"/>
    </location>
</feature>
<organism evidence="3 4">
    <name type="scientific">Pleionea mediterranea</name>
    <dbReference type="NCBI Taxonomy" id="523701"/>
    <lineage>
        <taxon>Bacteria</taxon>
        <taxon>Pseudomonadati</taxon>
        <taxon>Pseudomonadota</taxon>
        <taxon>Gammaproteobacteria</taxon>
        <taxon>Oceanospirillales</taxon>
        <taxon>Pleioneaceae</taxon>
        <taxon>Pleionea</taxon>
    </lineage>
</organism>
<evidence type="ECO:0000256" key="1">
    <source>
        <dbReference type="SAM" id="MobiDB-lite"/>
    </source>
</evidence>
<protein>
    <recommendedName>
        <fullName evidence="5">DUF2066 domain-containing protein</fullName>
    </recommendedName>
</protein>
<dbReference type="EMBL" id="QGGU01000003">
    <property type="protein sequence ID" value="PWK53317.1"/>
    <property type="molecule type" value="Genomic_DNA"/>
</dbReference>
<keyword evidence="2" id="KW-0732">Signal</keyword>
<keyword evidence="4" id="KW-1185">Reference proteome</keyword>
<dbReference type="RefSeq" id="WP_109762484.1">
    <property type="nucleotide sequence ID" value="NZ_QGGU01000003.1"/>
</dbReference>
<evidence type="ECO:0008006" key="5">
    <source>
        <dbReference type="Google" id="ProtNLM"/>
    </source>
</evidence>
<reference evidence="3 4" key="1">
    <citation type="submission" date="2018-05" db="EMBL/GenBank/DDBJ databases">
        <title>Genomic Encyclopedia of Type Strains, Phase IV (KMG-IV): sequencing the most valuable type-strain genomes for metagenomic binning, comparative biology and taxonomic classification.</title>
        <authorList>
            <person name="Goeker M."/>
        </authorList>
    </citation>
    <scope>NUCLEOTIDE SEQUENCE [LARGE SCALE GENOMIC DNA]</scope>
    <source>
        <strain evidence="3 4">DSM 25350</strain>
    </source>
</reference>
<dbReference type="Pfam" id="PF09839">
    <property type="entry name" value="DUF2066"/>
    <property type="match status" value="1"/>
</dbReference>
<dbReference type="OrthoDB" id="6195299at2"/>
<evidence type="ECO:0000313" key="4">
    <source>
        <dbReference type="Proteomes" id="UP000245790"/>
    </source>
</evidence>
<sequence length="438" mass="49861">MRFFTSLCLCALLCSLPTHAQESDLFQVDWPVSDRSRSTQQQAFVDAFKEVIVRASGSEQALDAFYVQESYKKVSSFVRTYEYQSRDIPISDSENASEQSEQTQLFLAVQFDANAVQRLLQDAAVPMWSGSRPVTLMWLAYEQDYNRQVVATSTPMDQPVKHNLVQQMHRRGLPVVLPLMDLEDEMRVSASDIWGRFPEPVINASSRYGSDSVVAGRVLQQSDSWQGRFMLQVDDQQHYMDFEAAEQAELMRQLSDWVGEQLCQVFCVTESFSVNNQWQVIVQDVGSFYSYRKLMDYFESLSAIRKVEVSKTKGRSLMVTVDLVGEIDSLIQAIDLDRNLVPVEDQFEIQQAISFMKKAAPMNSDDPFKENPLNGNADNQDELNRQSAGNSDNSNSSSNSDNSNKNRLTPMVNSQTNTAPFQAEKQTEQKILVYLWRP</sequence>
<feature type="compositionally biased region" description="Polar residues" evidence="1">
    <location>
        <begin position="411"/>
        <end position="420"/>
    </location>
</feature>
<proteinExistence type="predicted"/>
<feature type="chain" id="PRO_5016354836" description="DUF2066 domain-containing protein" evidence="2">
    <location>
        <begin position="21"/>
        <end position="438"/>
    </location>
</feature>
<dbReference type="InterPro" id="IPR018642">
    <property type="entry name" value="DUF2066"/>
</dbReference>
<dbReference type="Proteomes" id="UP000245790">
    <property type="component" value="Unassembled WGS sequence"/>
</dbReference>
<evidence type="ECO:0000313" key="3">
    <source>
        <dbReference type="EMBL" id="PWK53317.1"/>
    </source>
</evidence>
<evidence type="ECO:0000256" key="2">
    <source>
        <dbReference type="SAM" id="SignalP"/>
    </source>
</evidence>
<gene>
    <name evidence="3" type="ORF">C8D97_103144</name>
</gene>
<accession>A0A316GF54</accession>
<feature type="signal peptide" evidence="2">
    <location>
        <begin position="1"/>
        <end position="20"/>
    </location>
</feature>
<dbReference type="AlphaFoldDB" id="A0A316GF54"/>